<dbReference type="GO" id="GO:0016887">
    <property type="term" value="F:ATP hydrolysis activity"/>
    <property type="evidence" value="ECO:0007669"/>
    <property type="project" value="TreeGrafter"/>
</dbReference>
<dbReference type="AlphaFoldDB" id="A0A1I2Z8T4"/>
<dbReference type="Proteomes" id="UP000199337">
    <property type="component" value="Unassembled WGS sequence"/>
</dbReference>
<evidence type="ECO:0000313" key="4">
    <source>
        <dbReference type="EMBL" id="SFH34273.1"/>
    </source>
</evidence>
<dbReference type="GO" id="GO:0005829">
    <property type="term" value="C:cytosol"/>
    <property type="evidence" value="ECO:0007669"/>
    <property type="project" value="TreeGrafter"/>
</dbReference>
<dbReference type="OrthoDB" id="1806794at2"/>
<keyword evidence="5" id="KW-1185">Reference proteome</keyword>
<dbReference type="PANTHER" id="PTHR43384">
    <property type="entry name" value="SEPTUM SITE-DETERMINING PROTEIN MIND HOMOLOG, CHLOROPLASTIC-RELATED"/>
    <property type="match status" value="1"/>
</dbReference>
<protein>
    <submittedName>
        <fullName evidence="4">MinD-like ATPase involved in chromosome partitioning or flagellar assembly</fullName>
    </submittedName>
</protein>
<sequence length="296" mass="32448">MISISKLFKRNKNKQDEESTIIWKSSDQSNSQEENVEENVTSLYNIPISPKAIQGEGTIITVQCAKHGDGATTVAANIAASLAKGNPEKVALVDLDGYGSVRSRFGLLASECLINILDWEDVQGVRDMAMAMYSHTSGVVLVPGVIHYDHIKKVSPDLIFKTLTILKNNFDVIVLDCPPLGQANNTWTAAIVSDIVLSILKPDRTSIDHYPENKSYANRLGCGERYITVLNQSAIPGGIRSADLLNNKELDIGIAAVLPYSVNVNEENNRRKLICHSKPKDQFSQAINELVSELIS</sequence>
<dbReference type="GO" id="GO:0009898">
    <property type="term" value="C:cytoplasmic side of plasma membrane"/>
    <property type="evidence" value="ECO:0007669"/>
    <property type="project" value="TreeGrafter"/>
</dbReference>
<name>A0A1I2Z8T4_9FIRM</name>
<keyword evidence="4" id="KW-0966">Cell projection</keyword>
<dbReference type="GO" id="GO:0005524">
    <property type="term" value="F:ATP binding"/>
    <property type="evidence" value="ECO:0007669"/>
    <property type="project" value="UniProtKB-KW"/>
</dbReference>
<evidence type="ECO:0000256" key="1">
    <source>
        <dbReference type="ARBA" id="ARBA00022741"/>
    </source>
</evidence>
<dbReference type="EMBL" id="FOOX01000025">
    <property type="protein sequence ID" value="SFH34273.1"/>
    <property type="molecule type" value="Genomic_DNA"/>
</dbReference>
<dbReference type="GO" id="GO:0051782">
    <property type="term" value="P:negative regulation of cell division"/>
    <property type="evidence" value="ECO:0007669"/>
    <property type="project" value="TreeGrafter"/>
</dbReference>
<dbReference type="InterPro" id="IPR027417">
    <property type="entry name" value="P-loop_NTPase"/>
</dbReference>
<evidence type="ECO:0000259" key="3">
    <source>
        <dbReference type="Pfam" id="PF13614"/>
    </source>
</evidence>
<keyword evidence="1" id="KW-0547">Nucleotide-binding</keyword>
<accession>A0A1I2Z8T4</accession>
<evidence type="ECO:0000313" key="5">
    <source>
        <dbReference type="Proteomes" id="UP000199337"/>
    </source>
</evidence>
<keyword evidence="4" id="KW-0969">Cilium</keyword>
<proteinExistence type="predicted"/>
<gene>
    <name evidence="4" type="ORF">SAMN05660649_04823</name>
</gene>
<dbReference type="STRING" id="341036.SAMN05660649_04823"/>
<dbReference type="Gene3D" id="3.40.50.300">
    <property type="entry name" value="P-loop containing nucleotide triphosphate hydrolases"/>
    <property type="match status" value="1"/>
</dbReference>
<dbReference type="PANTHER" id="PTHR43384:SF6">
    <property type="entry name" value="SEPTUM SITE-DETERMINING PROTEIN MIND HOMOLOG, CHLOROPLASTIC"/>
    <property type="match status" value="1"/>
</dbReference>
<dbReference type="InterPro" id="IPR025669">
    <property type="entry name" value="AAA_dom"/>
</dbReference>
<evidence type="ECO:0000256" key="2">
    <source>
        <dbReference type="ARBA" id="ARBA00022840"/>
    </source>
</evidence>
<organism evidence="4 5">
    <name type="scientific">Desulfotruncus arcticus DSM 17038</name>
    <dbReference type="NCBI Taxonomy" id="1121424"/>
    <lineage>
        <taxon>Bacteria</taxon>
        <taxon>Bacillati</taxon>
        <taxon>Bacillota</taxon>
        <taxon>Clostridia</taxon>
        <taxon>Eubacteriales</taxon>
        <taxon>Desulfallaceae</taxon>
        <taxon>Desulfotruncus</taxon>
    </lineage>
</organism>
<keyword evidence="4" id="KW-0282">Flagellum</keyword>
<dbReference type="InterPro" id="IPR050625">
    <property type="entry name" value="ParA/MinD_ATPase"/>
</dbReference>
<dbReference type="Pfam" id="PF13614">
    <property type="entry name" value="AAA_31"/>
    <property type="match status" value="1"/>
</dbReference>
<keyword evidence="2" id="KW-0067">ATP-binding</keyword>
<dbReference type="RefSeq" id="WP_092475446.1">
    <property type="nucleotide sequence ID" value="NZ_FOOX01000025.1"/>
</dbReference>
<dbReference type="SUPFAM" id="SSF52540">
    <property type="entry name" value="P-loop containing nucleoside triphosphate hydrolases"/>
    <property type="match status" value="1"/>
</dbReference>
<feature type="domain" description="AAA" evidence="3">
    <location>
        <begin position="58"/>
        <end position="203"/>
    </location>
</feature>
<reference evidence="5" key="1">
    <citation type="submission" date="2016-10" db="EMBL/GenBank/DDBJ databases">
        <authorList>
            <person name="Varghese N."/>
            <person name="Submissions S."/>
        </authorList>
    </citation>
    <scope>NUCLEOTIDE SEQUENCE [LARGE SCALE GENOMIC DNA]</scope>
    <source>
        <strain evidence="5">DSM 17038</strain>
    </source>
</reference>